<evidence type="ECO:0000256" key="3">
    <source>
        <dbReference type="SAM" id="SignalP"/>
    </source>
</evidence>
<dbReference type="InterPro" id="IPR006624">
    <property type="entry name" value="Beta-propeller_rpt_TECPR"/>
</dbReference>
<organism evidence="4 5">
    <name type="scientific">Staurois parvus</name>
    <dbReference type="NCBI Taxonomy" id="386267"/>
    <lineage>
        <taxon>Eukaryota</taxon>
        <taxon>Metazoa</taxon>
        <taxon>Chordata</taxon>
        <taxon>Craniata</taxon>
        <taxon>Vertebrata</taxon>
        <taxon>Euteleostomi</taxon>
        <taxon>Amphibia</taxon>
        <taxon>Batrachia</taxon>
        <taxon>Anura</taxon>
        <taxon>Neobatrachia</taxon>
        <taxon>Ranoidea</taxon>
        <taxon>Ranidae</taxon>
        <taxon>Staurois</taxon>
    </lineage>
</organism>
<dbReference type="Proteomes" id="UP001162483">
    <property type="component" value="Unassembled WGS sequence"/>
</dbReference>
<reference evidence="4" key="1">
    <citation type="submission" date="2023-05" db="EMBL/GenBank/DDBJ databases">
        <authorList>
            <person name="Stuckert A."/>
        </authorList>
    </citation>
    <scope>NUCLEOTIDE SEQUENCE</scope>
</reference>
<evidence type="ECO:0000313" key="5">
    <source>
        <dbReference type="Proteomes" id="UP001162483"/>
    </source>
</evidence>
<keyword evidence="5" id="KW-1185">Reference proteome</keyword>
<gene>
    <name evidence="4" type="ORF">SPARVUS_LOCUS4224960</name>
</gene>
<evidence type="ECO:0000256" key="1">
    <source>
        <dbReference type="ARBA" id="ARBA00022734"/>
    </source>
</evidence>
<dbReference type="InterPro" id="IPR051513">
    <property type="entry name" value="Tectonin_beta-prop"/>
</dbReference>
<keyword evidence="1" id="KW-0430">Lectin</keyword>
<dbReference type="PANTHER" id="PTHR23250:SF3">
    <property type="entry name" value="FISH-EGG LECTIN-LIKE ISOFORM X1-RELATED"/>
    <property type="match status" value="1"/>
</dbReference>
<proteinExistence type="inferred from homology"/>
<dbReference type="SMART" id="SM00706">
    <property type="entry name" value="TECPR"/>
    <property type="match status" value="6"/>
</dbReference>
<protein>
    <recommendedName>
        <fullName evidence="6">Fish-egg lectin-like</fullName>
    </recommendedName>
</protein>
<dbReference type="PANTHER" id="PTHR23250">
    <property type="entry name" value="DYSFERLIN-RELATED"/>
    <property type="match status" value="1"/>
</dbReference>
<comment type="similarity">
    <text evidence="2">Belongs to the tectonin family.</text>
</comment>
<comment type="caution">
    <text evidence="4">The sequence shown here is derived from an EMBL/GenBank/DDBJ whole genome shotgun (WGS) entry which is preliminary data.</text>
</comment>
<sequence length="255" mass="27797">MFFALSLLLLCAGISASGEFQCTMIPGKLRQIDAGAGEVYGVNDKDEIFRWVNSDWEHVPGKLIHVSVGPAGVWGVNRDSNVYKLQDNEWMSVSGLLKQVDAGGDKFLGGVNAQDNIFCLRRSCTVSRSSAVYFTHLDGGLKYYSCGPMGCWGVNSGNSIYFRHNVTPKACQGTQWEHIDGSLAMIEVGTDGSVYGVNSAGNVYQRDGISAKTPAGTSWIQLDFCATFKHVTYDNGYLWLLNPTGDIYQCAETNS</sequence>
<feature type="signal peptide" evidence="3">
    <location>
        <begin position="1"/>
        <end position="16"/>
    </location>
</feature>
<dbReference type="EMBL" id="CATNWA010007665">
    <property type="protein sequence ID" value="CAI9554495.1"/>
    <property type="molecule type" value="Genomic_DNA"/>
</dbReference>
<accession>A0ABN9C3D3</accession>
<evidence type="ECO:0000256" key="2">
    <source>
        <dbReference type="ARBA" id="ARBA00038331"/>
    </source>
</evidence>
<dbReference type="Pfam" id="PF19193">
    <property type="entry name" value="Tectonin"/>
    <property type="match status" value="1"/>
</dbReference>
<evidence type="ECO:0008006" key="6">
    <source>
        <dbReference type="Google" id="ProtNLM"/>
    </source>
</evidence>
<evidence type="ECO:0000313" key="4">
    <source>
        <dbReference type="EMBL" id="CAI9554495.1"/>
    </source>
</evidence>
<name>A0ABN9C3D3_9NEOB</name>
<feature type="chain" id="PRO_5046379511" description="Fish-egg lectin-like" evidence="3">
    <location>
        <begin position="17"/>
        <end position="255"/>
    </location>
</feature>
<keyword evidence="3" id="KW-0732">Signal</keyword>